<proteinExistence type="predicted"/>
<evidence type="ECO:0000313" key="2">
    <source>
        <dbReference type="EMBL" id="KAG8376810.1"/>
    </source>
</evidence>
<dbReference type="EMBL" id="WHWC01000009">
    <property type="protein sequence ID" value="KAG8376810.1"/>
    <property type="molecule type" value="Genomic_DNA"/>
</dbReference>
<evidence type="ECO:0000256" key="1">
    <source>
        <dbReference type="SAM" id="MobiDB-lite"/>
    </source>
</evidence>
<feature type="region of interest" description="Disordered" evidence="1">
    <location>
        <begin position="1"/>
        <end position="27"/>
    </location>
</feature>
<keyword evidence="3" id="KW-1185">Reference proteome</keyword>
<feature type="compositionally biased region" description="Basic and acidic residues" evidence="1">
    <location>
        <begin position="84"/>
        <end position="108"/>
    </location>
</feature>
<comment type="caution">
    <text evidence="2">The sequence shown here is derived from an EMBL/GenBank/DDBJ whole genome shotgun (WGS) entry which is preliminary data.</text>
</comment>
<accession>A0AAV6XC37</accession>
<gene>
    <name evidence="2" type="ORF">BUALT_Bualt09G0102600</name>
</gene>
<name>A0AAV6XC37_9LAMI</name>
<sequence>MKKESENITQTPNPKDRKSEQKNKRKRGYETNGILKLKRLKIEKKCGMHWLAVVFSVATEIRGRNDSRFGDEFFSFLGDEGGKFASDDQEDKKRNKSHKTTDNCESHRITHKNTQGSIRFSQGTPGTMHNIEHRIRKSPERIIVCNKKHDISITTIQTFIHNSKAASADIKSMLESFSLSKHDLQEIMQLLVVASTLMDIIKTVEKISLSVQELAQKARFKKPKSPEKQQQLIHGGIISQRNDVADGNNCVVIQMHSKASELLENNNPRPLERNHEVRL</sequence>
<organism evidence="2 3">
    <name type="scientific">Buddleja alternifolia</name>
    <dbReference type="NCBI Taxonomy" id="168488"/>
    <lineage>
        <taxon>Eukaryota</taxon>
        <taxon>Viridiplantae</taxon>
        <taxon>Streptophyta</taxon>
        <taxon>Embryophyta</taxon>
        <taxon>Tracheophyta</taxon>
        <taxon>Spermatophyta</taxon>
        <taxon>Magnoliopsida</taxon>
        <taxon>eudicotyledons</taxon>
        <taxon>Gunneridae</taxon>
        <taxon>Pentapetalae</taxon>
        <taxon>asterids</taxon>
        <taxon>lamiids</taxon>
        <taxon>Lamiales</taxon>
        <taxon>Scrophulariaceae</taxon>
        <taxon>Buddlejeae</taxon>
        <taxon>Buddleja</taxon>
    </lineage>
</organism>
<evidence type="ECO:0000313" key="3">
    <source>
        <dbReference type="Proteomes" id="UP000826271"/>
    </source>
</evidence>
<dbReference type="AlphaFoldDB" id="A0AAV6XC37"/>
<feature type="region of interest" description="Disordered" evidence="1">
    <location>
        <begin position="84"/>
        <end position="110"/>
    </location>
</feature>
<dbReference type="Proteomes" id="UP000826271">
    <property type="component" value="Unassembled WGS sequence"/>
</dbReference>
<protein>
    <submittedName>
        <fullName evidence="2">Uncharacterized protein</fullName>
    </submittedName>
</protein>
<reference evidence="2" key="1">
    <citation type="submission" date="2019-10" db="EMBL/GenBank/DDBJ databases">
        <authorList>
            <person name="Zhang R."/>
            <person name="Pan Y."/>
            <person name="Wang J."/>
            <person name="Ma R."/>
            <person name="Yu S."/>
        </authorList>
    </citation>
    <scope>NUCLEOTIDE SEQUENCE</scope>
    <source>
        <strain evidence="2">LA-IB0</strain>
        <tissue evidence="2">Leaf</tissue>
    </source>
</reference>